<dbReference type="Pfam" id="PF00797">
    <property type="entry name" value="Acetyltransf_2"/>
    <property type="match status" value="1"/>
</dbReference>
<dbReference type="EMBL" id="KN818254">
    <property type="protein sequence ID" value="KIL63933.1"/>
    <property type="molecule type" value="Genomic_DNA"/>
</dbReference>
<evidence type="ECO:0000313" key="3">
    <source>
        <dbReference type="Proteomes" id="UP000054549"/>
    </source>
</evidence>
<gene>
    <name evidence="2" type="ORF">M378DRAFT_79023</name>
</gene>
<proteinExistence type="inferred from homology"/>
<dbReference type="InterPro" id="IPR001447">
    <property type="entry name" value="Arylamine_N-AcTrfase"/>
</dbReference>
<dbReference type="STRING" id="946122.A0A0C2X5D0"/>
<dbReference type="Proteomes" id="UP000054549">
    <property type="component" value="Unassembled WGS sequence"/>
</dbReference>
<comment type="similarity">
    <text evidence="1">Belongs to the arylamine N-acetyltransferase family.</text>
</comment>
<evidence type="ECO:0000256" key="1">
    <source>
        <dbReference type="ARBA" id="ARBA00006547"/>
    </source>
</evidence>
<name>A0A0C2X5D0_AMAMK</name>
<dbReference type="PANTHER" id="PTHR11786:SF0">
    <property type="entry name" value="ARYLAMINE N-ACETYLTRANSFERASE 4-RELATED"/>
    <property type="match status" value="1"/>
</dbReference>
<organism evidence="2 3">
    <name type="scientific">Amanita muscaria (strain Koide BX008)</name>
    <dbReference type="NCBI Taxonomy" id="946122"/>
    <lineage>
        <taxon>Eukaryota</taxon>
        <taxon>Fungi</taxon>
        <taxon>Dikarya</taxon>
        <taxon>Basidiomycota</taxon>
        <taxon>Agaricomycotina</taxon>
        <taxon>Agaricomycetes</taxon>
        <taxon>Agaricomycetidae</taxon>
        <taxon>Agaricales</taxon>
        <taxon>Pluteineae</taxon>
        <taxon>Amanitaceae</taxon>
        <taxon>Amanita</taxon>
    </lineage>
</organism>
<dbReference type="AlphaFoldDB" id="A0A0C2X5D0"/>
<dbReference type="InterPro" id="IPR053710">
    <property type="entry name" value="Arylamine_NAT_domain_sf"/>
</dbReference>
<dbReference type="HOGENOM" id="CLU_049918_2_1_1"/>
<dbReference type="SUPFAM" id="SSF54001">
    <property type="entry name" value="Cysteine proteinases"/>
    <property type="match status" value="1"/>
</dbReference>
<sequence>MDHGIGEGTLRNGLYVKSKTSHYSARQLSLYLDRVGYTPKEHSDENLIADGLFPANLENLGRLIPLHLLAFPFENTAMHYTPEHAMELEPHNLYRRLMDERKGSYCFGHNSFFLYVLRGLGYRAYNIVGKVNIHNDLEPIEYPPQGHLLILVQPIPSSNITYLVDVGFGLGPTRPILLTDSDKSVISGTTSSERFRLQRRADPRTSLESHQCYGLDWVLETQHVNSRTPDPSTAPWMPRYSFSEAEFYENDIYNTSFCVCASLHGKIFQHNVFVVKLFLLDSERNLIFDADKIATELAANGDVSRCDFGRAILLGRNLTFTRGGESEIRMLETEDERIGILKDVFDIMIKDEEKEYIKGLPSALQHAELHYASRLSG</sequence>
<reference evidence="2 3" key="1">
    <citation type="submission" date="2014-04" db="EMBL/GenBank/DDBJ databases">
        <title>Evolutionary Origins and Diversification of the Mycorrhizal Mutualists.</title>
        <authorList>
            <consortium name="DOE Joint Genome Institute"/>
            <consortium name="Mycorrhizal Genomics Consortium"/>
            <person name="Kohler A."/>
            <person name="Kuo A."/>
            <person name="Nagy L.G."/>
            <person name="Floudas D."/>
            <person name="Copeland A."/>
            <person name="Barry K.W."/>
            <person name="Cichocki N."/>
            <person name="Veneault-Fourrey C."/>
            <person name="LaButti K."/>
            <person name="Lindquist E.A."/>
            <person name="Lipzen A."/>
            <person name="Lundell T."/>
            <person name="Morin E."/>
            <person name="Murat C."/>
            <person name="Riley R."/>
            <person name="Ohm R."/>
            <person name="Sun H."/>
            <person name="Tunlid A."/>
            <person name="Henrissat B."/>
            <person name="Grigoriev I.V."/>
            <person name="Hibbett D.S."/>
            <person name="Martin F."/>
        </authorList>
    </citation>
    <scope>NUCLEOTIDE SEQUENCE [LARGE SCALE GENOMIC DNA]</scope>
    <source>
        <strain evidence="2 3">Koide BX008</strain>
    </source>
</reference>
<dbReference type="Gene3D" id="3.30.2140.20">
    <property type="match status" value="1"/>
</dbReference>
<protein>
    <submittedName>
        <fullName evidence="2">Uncharacterized protein</fullName>
    </submittedName>
</protein>
<dbReference type="InParanoid" id="A0A0C2X5D0"/>
<keyword evidence="3" id="KW-1185">Reference proteome</keyword>
<accession>A0A0C2X5D0</accession>
<evidence type="ECO:0000313" key="2">
    <source>
        <dbReference type="EMBL" id="KIL63933.1"/>
    </source>
</evidence>
<dbReference type="OrthoDB" id="10260017at2759"/>
<dbReference type="InterPro" id="IPR038765">
    <property type="entry name" value="Papain-like_cys_pep_sf"/>
</dbReference>
<dbReference type="PANTHER" id="PTHR11786">
    <property type="entry name" value="N-HYDROXYARYLAMINE O-ACETYLTRANSFERASE"/>
    <property type="match status" value="1"/>
</dbReference>
<dbReference type="GO" id="GO:0016407">
    <property type="term" value="F:acetyltransferase activity"/>
    <property type="evidence" value="ECO:0007669"/>
    <property type="project" value="InterPro"/>
</dbReference>